<dbReference type="EMBL" id="JAAAIL010001377">
    <property type="protein sequence ID" value="KAG0270042.1"/>
    <property type="molecule type" value="Genomic_DNA"/>
</dbReference>
<dbReference type="InterPro" id="IPR002350">
    <property type="entry name" value="Kazal_dom"/>
</dbReference>
<dbReference type="Proteomes" id="UP001194580">
    <property type="component" value="Unassembled WGS sequence"/>
</dbReference>
<dbReference type="SUPFAM" id="SSF100895">
    <property type="entry name" value="Kazal-type serine protease inhibitors"/>
    <property type="match status" value="1"/>
</dbReference>
<keyword evidence="3" id="KW-1185">Reference proteome</keyword>
<evidence type="ECO:0000313" key="3">
    <source>
        <dbReference type="Proteomes" id="UP001194580"/>
    </source>
</evidence>
<organism evidence="2 3">
    <name type="scientific">Linnemannia exigua</name>
    <dbReference type="NCBI Taxonomy" id="604196"/>
    <lineage>
        <taxon>Eukaryota</taxon>
        <taxon>Fungi</taxon>
        <taxon>Fungi incertae sedis</taxon>
        <taxon>Mucoromycota</taxon>
        <taxon>Mortierellomycotina</taxon>
        <taxon>Mortierellomycetes</taxon>
        <taxon>Mortierellales</taxon>
        <taxon>Mortierellaceae</taxon>
        <taxon>Linnemannia</taxon>
    </lineage>
</organism>
<gene>
    <name evidence="2" type="ORF">BGZ95_001818</name>
</gene>
<evidence type="ECO:0000313" key="2">
    <source>
        <dbReference type="EMBL" id="KAG0270042.1"/>
    </source>
</evidence>
<feature type="domain" description="Kazal-like" evidence="1">
    <location>
        <begin position="35"/>
        <end position="69"/>
    </location>
</feature>
<comment type="caution">
    <text evidence="2">The sequence shown here is derived from an EMBL/GenBank/DDBJ whole genome shotgun (WGS) entry which is preliminary data.</text>
</comment>
<evidence type="ECO:0000259" key="1">
    <source>
        <dbReference type="PROSITE" id="PS51465"/>
    </source>
</evidence>
<dbReference type="PROSITE" id="PS51465">
    <property type="entry name" value="KAZAL_2"/>
    <property type="match status" value="1"/>
</dbReference>
<reference evidence="2" key="1">
    <citation type="journal article" date="2020" name="Fungal Divers.">
        <title>Resolving the Mortierellaceae phylogeny through synthesis of multi-gene phylogenetics and phylogenomics.</title>
        <authorList>
            <person name="Vandepol N."/>
            <person name="Liber J."/>
            <person name="Desiro A."/>
            <person name="Na H."/>
            <person name="Kennedy M."/>
            <person name="Barry K."/>
            <person name="Grigoriev I.V."/>
            <person name="Miller A.N."/>
            <person name="O'Donnell K."/>
            <person name="Stajich J.E."/>
            <person name="Bonito G."/>
        </authorList>
    </citation>
    <scope>NUCLEOTIDE SEQUENCE</scope>
    <source>
        <strain evidence="2">NRRL 28262</strain>
    </source>
</reference>
<sequence>MSISNCKTSNEYKVIHRGYCAGDLSKRGIFDGEILFPQPGCPQNCPEVIHPVCAKNKDGKEVTFANFCH</sequence>
<name>A0AAD4D6B4_9FUNG</name>
<accession>A0AAD4D6B4</accession>
<dbReference type="Gene3D" id="3.30.60.30">
    <property type="match status" value="1"/>
</dbReference>
<feature type="non-terminal residue" evidence="2">
    <location>
        <position position="69"/>
    </location>
</feature>
<dbReference type="InterPro" id="IPR036058">
    <property type="entry name" value="Kazal_dom_sf"/>
</dbReference>
<protein>
    <recommendedName>
        <fullName evidence="1">Kazal-like domain-containing protein</fullName>
    </recommendedName>
</protein>
<proteinExistence type="predicted"/>
<dbReference type="AlphaFoldDB" id="A0AAD4D6B4"/>